<dbReference type="InterPro" id="IPR029058">
    <property type="entry name" value="AB_hydrolase_fold"/>
</dbReference>
<reference evidence="3" key="1">
    <citation type="journal article" date="2022" name="DNA Res.">
        <title>Genome analysis of five recently described species of the CUG-Ser clade uncovers Candida theae as a new hybrid lineage with pathogenic potential in the Candida parapsilosis species complex.</title>
        <authorList>
            <person name="Mixao V."/>
            <person name="Del Olmo V."/>
            <person name="Hegedusova E."/>
            <person name="Saus E."/>
            <person name="Pryszcz L."/>
            <person name="Cillingova A."/>
            <person name="Nosek J."/>
            <person name="Gabaldon T."/>
        </authorList>
    </citation>
    <scope>NUCLEOTIDE SEQUENCE</scope>
    <source>
        <strain evidence="3">CBS 10844</strain>
    </source>
</reference>
<keyword evidence="1" id="KW-1133">Transmembrane helix</keyword>
<gene>
    <name evidence="3" type="ORF">KGF56_000807</name>
</gene>
<dbReference type="Pfam" id="PF04083">
    <property type="entry name" value="Abhydro_lipase"/>
    <property type="match status" value="1"/>
</dbReference>
<dbReference type="RefSeq" id="XP_049182071.1">
    <property type="nucleotide sequence ID" value="XM_049326754.1"/>
</dbReference>
<dbReference type="Proteomes" id="UP001202479">
    <property type="component" value="Unassembled WGS sequence"/>
</dbReference>
<dbReference type="PANTHER" id="PTHR11005">
    <property type="entry name" value="LYSOSOMAL ACID LIPASE-RELATED"/>
    <property type="match status" value="1"/>
</dbReference>
<comment type="caution">
    <text evidence="3">The sequence shown here is derived from an EMBL/GenBank/DDBJ whole genome shotgun (WGS) entry which is preliminary data.</text>
</comment>
<evidence type="ECO:0000313" key="4">
    <source>
        <dbReference type="Proteomes" id="UP001202479"/>
    </source>
</evidence>
<keyword evidence="4" id="KW-1185">Reference proteome</keyword>
<name>A0AAI9WZE7_9ASCO</name>
<accession>A0AAI9WZE7</accession>
<feature type="transmembrane region" description="Helical" evidence="1">
    <location>
        <begin position="293"/>
        <end position="314"/>
    </location>
</feature>
<feature type="transmembrane region" description="Helical" evidence="1">
    <location>
        <begin position="29"/>
        <end position="56"/>
    </location>
</feature>
<dbReference type="EMBL" id="JAHUZD010000024">
    <property type="protein sequence ID" value="KAI3406326.2"/>
    <property type="molecule type" value="Genomic_DNA"/>
</dbReference>
<dbReference type="AlphaFoldDB" id="A0AAI9WZE7"/>
<dbReference type="Gene3D" id="3.40.50.1820">
    <property type="entry name" value="alpha/beta hydrolase"/>
    <property type="match status" value="1"/>
</dbReference>
<dbReference type="InterPro" id="IPR006693">
    <property type="entry name" value="AB_hydrolase_lipase"/>
</dbReference>
<keyword evidence="1" id="KW-0472">Membrane</keyword>
<dbReference type="GeneID" id="73378424"/>
<dbReference type="GO" id="GO:0006629">
    <property type="term" value="P:lipid metabolic process"/>
    <property type="evidence" value="ECO:0007669"/>
    <property type="project" value="InterPro"/>
</dbReference>
<keyword evidence="1" id="KW-0812">Transmembrane</keyword>
<organism evidence="3 4">
    <name type="scientific">Candida oxycetoniae</name>
    <dbReference type="NCBI Taxonomy" id="497107"/>
    <lineage>
        <taxon>Eukaryota</taxon>
        <taxon>Fungi</taxon>
        <taxon>Dikarya</taxon>
        <taxon>Ascomycota</taxon>
        <taxon>Saccharomycotina</taxon>
        <taxon>Pichiomycetes</taxon>
        <taxon>Debaryomycetaceae</taxon>
        <taxon>Candida/Lodderomyces clade</taxon>
        <taxon>Candida</taxon>
    </lineage>
</organism>
<sequence length="590" mass="68483">MTTDKPSNINEHFVISQYKKQEYGPFQKYLIIVTSCIFSIIYSTILCSGAVICHFYDKLFDRETKKIDSLSEGDLQRNGYTPRKPYDNIDSMKPTSELRYYLLELGLDLEEYSVNTPDGYILVLHHIIDPKESVEVRKLRKPAFLQHGLLSCSGAFIATGKNSLAYYLHNDLGYDVFLGNNRSWFRAQSTQFSGNLYNNEMYWKWGIKELAYIDLPCFIETVMNMKKPNHDKLILFGHSQGGLESFLMLRNPQLTHIHEQIELFVPLAAAVYPGYLFHTRSFIRILCMFPDKLWLYLFGFCAMLRNLCLVRYYICHTWLFGKLSYYMFKFLFNWTSIYWGTNAKVWHFCSIFNMSYVSVELMKYYLCKANPVGFVSMLQPKQAFNPDDLYSASDLQACTKDDSGSFFPYRQSWFADANLKIKVPMMVVIGEEDFLVDGRRLYQHMKDFEPDYEPGINLELVAISRYNHLDVCWAEDVIGTIGYPMREFLSRLSLKKVGKEKSSSEERELISTEDSFASSVRAEDNRMKIVPNGHDTILSDLQTSPRYVKKFVAKTKEEAKEVDKFGATFQNDDLIVSVNDGENKTTIPVF</sequence>
<dbReference type="SUPFAM" id="SSF53474">
    <property type="entry name" value="alpha/beta-Hydrolases"/>
    <property type="match status" value="1"/>
</dbReference>
<evidence type="ECO:0000256" key="1">
    <source>
        <dbReference type="SAM" id="Phobius"/>
    </source>
</evidence>
<proteinExistence type="predicted"/>
<feature type="domain" description="Partial AB-hydrolase lipase" evidence="2">
    <location>
        <begin position="100"/>
        <end position="159"/>
    </location>
</feature>
<evidence type="ECO:0000313" key="3">
    <source>
        <dbReference type="EMBL" id="KAI3406326.2"/>
    </source>
</evidence>
<evidence type="ECO:0000259" key="2">
    <source>
        <dbReference type="Pfam" id="PF04083"/>
    </source>
</evidence>
<protein>
    <recommendedName>
        <fullName evidence="2">Partial AB-hydrolase lipase domain-containing protein</fullName>
    </recommendedName>
</protein>